<organism evidence="2 3">
    <name type="scientific">Vavraia culicis (isolate floridensis)</name>
    <name type="common">Microsporidian parasite</name>
    <dbReference type="NCBI Taxonomy" id="948595"/>
    <lineage>
        <taxon>Eukaryota</taxon>
        <taxon>Fungi</taxon>
        <taxon>Fungi incertae sedis</taxon>
        <taxon>Microsporidia</taxon>
        <taxon>Pleistophoridae</taxon>
        <taxon>Vavraia</taxon>
    </lineage>
</organism>
<dbReference type="EMBL" id="GL877424">
    <property type="protein sequence ID" value="ELA47137.1"/>
    <property type="molecule type" value="Genomic_DNA"/>
</dbReference>
<protein>
    <recommendedName>
        <fullName evidence="1">Exoribonuclease phosphorolytic domain-containing protein</fullName>
    </recommendedName>
</protein>
<dbReference type="VEuPathDB" id="MicrosporidiaDB:VCUG_01410"/>
<evidence type="ECO:0000313" key="2">
    <source>
        <dbReference type="EMBL" id="ELA47137.1"/>
    </source>
</evidence>
<dbReference type="Proteomes" id="UP000011081">
    <property type="component" value="Unassembled WGS sequence"/>
</dbReference>
<keyword evidence="3" id="KW-1185">Reference proteome</keyword>
<dbReference type="OMA" id="NIHIEIY"/>
<name>L2GUT2_VAVCU</name>
<proteinExistence type="predicted"/>
<dbReference type="OrthoDB" id="10264038at2759"/>
<dbReference type="SUPFAM" id="SSF54211">
    <property type="entry name" value="Ribosomal protein S5 domain 2-like"/>
    <property type="match status" value="1"/>
</dbReference>
<dbReference type="SUPFAM" id="SSF55666">
    <property type="entry name" value="Ribonuclease PH domain 2-like"/>
    <property type="match status" value="1"/>
</dbReference>
<dbReference type="AlphaFoldDB" id="L2GUT2"/>
<evidence type="ECO:0000259" key="1">
    <source>
        <dbReference type="Pfam" id="PF03725"/>
    </source>
</evidence>
<dbReference type="InterPro" id="IPR015847">
    <property type="entry name" value="ExoRNase_PH_dom2"/>
</dbReference>
<reference evidence="3" key="1">
    <citation type="submission" date="2011-03" db="EMBL/GenBank/DDBJ databases">
        <title>The genome sequence of Vavraia culicis strain floridensis.</title>
        <authorList>
            <consortium name="The Broad Institute Genome Sequencing Platform"/>
            <person name="Cuomo C."/>
            <person name="Becnel J."/>
            <person name="Sanscrainte N."/>
            <person name="Young S.K."/>
            <person name="Zeng Q."/>
            <person name="Gargeya S."/>
            <person name="Fitzgerald M."/>
            <person name="Haas B."/>
            <person name="Abouelleil A."/>
            <person name="Alvarado L."/>
            <person name="Arachchi H.M."/>
            <person name="Berlin A."/>
            <person name="Chapman S.B."/>
            <person name="Gearin G."/>
            <person name="Goldberg J."/>
            <person name="Griggs A."/>
            <person name="Gujja S."/>
            <person name="Hansen M."/>
            <person name="Heiman D."/>
            <person name="Howarth C."/>
            <person name="Larimer J."/>
            <person name="Lui A."/>
            <person name="MacDonald P.J.P."/>
            <person name="McCowen C."/>
            <person name="Montmayeur A."/>
            <person name="Murphy C."/>
            <person name="Neiman D."/>
            <person name="Pearson M."/>
            <person name="Priest M."/>
            <person name="Roberts A."/>
            <person name="Saif S."/>
            <person name="Shea T."/>
            <person name="Sisk P."/>
            <person name="Stolte C."/>
            <person name="Sykes S."/>
            <person name="Wortman J."/>
            <person name="Nusbaum C."/>
            <person name="Birren B."/>
        </authorList>
    </citation>
    <scope>NUCLEOTIDE SEQUENCE [LARGE SCALE GENOMIC DNA]</scope>
    <source>
        <strain evidence="3">floridensis</strain>
    </source>
</reference>
<dbReference type="InParanoid" id="L2GUT2"/>
<feature type="domain" description="Exoribonuclease phosphorolytic" evidence="1">
    <location>
        <begin position="163"/>
        <end position="193"/>
    </location>
</feature>
<accession>L2GUT2</accession>
<gene>
    <name evidence="2" type="ORF">VCUG_01410</name>
</gene>
<dbReference type="Gene3D" id="3.30.230.70">
    <property type="entry name" value="GHMP Kinase, N-terminal domain"/>
    <property type="match status" value="1"/>
</dbReference>
<dbReference type="InterPro" id="IPR036345">
    <property type="entry name" value="ExoRNase_PH_dom2_sf"/>
</dbReference>
<evidence type="ECO:0000313" key="3">
    <source>
        <dbReference type="Proteomes" id="UP000011081"/>
    </source>
</evidence>
<dbReference type="RefSeq" id="XP_008074428.1">
    <property type="nucleotide sequence ID" value="XM_008076237.1"/>
</dbReference>
<dbReference type="Pfam" id="PF03725">
    <property type="entry name" value="RNase_PH_C"/>
    <property type="match status" value="1"/>
</dbReference>
<dbReference type="GO" id="GO:0000176">
    <property type="term" value="C:nuclear exosome (RNase complex)"/>
    <property type="evidence" value="ECO:0007669"/>
    <property type="project" value="UniProtKB-ARBA"/>
</dbReference>
<dbReference type="STRING" id="948595.L2GUT2"/>
<dbReference type="InterPro" id="IPR020568">
    <property type="entry name" value="Ribosomal_Su5_D2-typ_SF"/>
</dbReference>
<dbReference type="InterPro" id="IPR027408">
    <property type="entry name" value="PNPase/RNase_PH_dom_sf"/>
</dbReference>
<dbReference type="HOGENOM" id="CLU_106412_0_0_1"/>
<sequence length="227" mass="26412">MNKVNSEELVVIRHMLQSGIRLDERRAHEHRSYKTREDNLPLYDANVSVSLGNSELTLYFRYSETSRIVETDMQDSISFDNFFVIKDRLYKLFDVFKLGCIVEYKVIRDDGSLLSLFYSAFDRILRSIKLPYICDNYEFVKDKNDNLVFKTANSDYFVKMDSVNAITYGLIDDFCIIDPTFVEEQASDAVLTVLHQGDTMNGLYLFSEHGIALETLNRFLENDLLPK</sequence>
<dbReference type="GeneID" id="19879288"/>